<comment type="caution">
    <text evidence="1">The sequence shown here is derived from an EMBL/GenBank/DDBJ whole genome shotgun (WGS) entry which is preliminary data.</text>
</comment>
<keyword evidence="2" id="KW-1185">Reference proteome</keyword>
<proteinExistence type="predicted"/>
<gene>
    <name evidence="1" type="ORF">CYMTET_55284</name>
</gene>
<dbReference type="AlphaFoldDB" id="A0AAE0BF45"/>
<accession>A0AAE0BF45</accession>
<sequence>MFGMTAHGSGDASIFSQKRLSIINFSSLDMSDVNAKFNKCADVNGMITDAKVSEFLTLVHKGRAPDDLETRVIKTALGKPGPYSWENFYRALDTLRGHCEPPPSPCQYTSGELFRGHLRKHRRRDVPYSEEYGDPLLESHKYGWTSDVNPDIPSPIEHRTVSTELSHYQDCITKHENGRSIQSEFCEYGNNRLNTQVIHGAPSGSQHPPF</sequence>
<dbReference type="EMBL" id="LGRX02035488">
    <property type="protein sequence ID" value="KAK3234477.1"/>
    <property type="molecule type" value="Genomic_DNA"/>
</dbReference>
<evidence type="ECO:0000313" key="2">
    <source>
        <dbReference type="Proteomes" id="UP001190700"/>
    </source>
</evidence>
<reference evidence="1 2" key="1">
    <citation type="journal article" date="2015" name="Genome Biol. Evol.">
        <title>Comparative Genomics of a Bacterivorous Green Alga Reveals Evolutionary Causalities and Consequences of Phago-Mixotrophic Mode of Nutrition.</title>
        <authorList>
            <person name="Burns J.A."/>
            <person name="Paasch A."/>
            <person name="Narechania A."/>
            <person name="Kim E."/>
        </authorList>
    </citation>
    <scope>NUCLEOTIDE SEQUENCE [LARGE SCALE GENOMIC DNA]</scope>
    <source>
        <strain evidence="1 2">PLY_AMNH</strain>
    </source>
</reference>
<protein>
    <submittedName>
        <fullName evidence="1">Uncharacterized protein</fullName>
    </submittedName>
</protein>
<name>A0AAE0BF45_9CHLO</name>
<organism evidence="1 2">
    <name type="scientific">Cymbomonas tetramitiformis</name>
    <dbReference type="NCBI Taxonomy" id="36881"/>
    <lineage>
        <taxon>Eukaryota</taxon>
        <taxon>Viridiplantae</taxon>
        <taxon>Chlorophyta</taxon>
        <taxon>Pyramimonadophyceae</taxon>
        <taxon>Pyramimonadales</taxon>
        <taxon>Pyramimonadaceae</taxon>
        <taxon>Cymbomonas</taxon>
    </lineage>
</organism>
<evidence type="ECO:0000313" key="1">
    <source>
        <dbReference type="EMBL" id="KAK3234477.1"/>
    </source>
</evidence>
<dbReference type="Proteomes" id="UP001190700">
    <property type="component" value="Unassembled WGS sequence"/>
</dbReference>